<reference evidence="4 5" key="1">
    <citation type="submission" date="2018-07" db="EMBL/GenBank/DDBJ databases">
        <title>Complete genome sequencing of Ornithinimicrobium sp. AMA3305.</title>
        <authorList>
            <person name="Bae J.-W."/>
        </authorList>
    </citation>
    <scope>NUCLEOTIDE SEQUENCE [LARGE SCALE GENOMIC DNA]</scope>
    <source>
        <strain evidence="4 5">AMA3305</strain>
    </source>
</reference>
<protein>
    <submittedName>
        <fullName evidence="4">FHA domain-containing protein</fullName>
    </submittedName>
</protein>
<evidence type="ECO:0000313" key="5">
    <source>
        <dbReference type="Proteomes" id="UP000253790"/>
    </source>
</evidence>
<dbReference type="InterPro" id="IPR008984">
    <property type="entry name" value="SMAD_FHA_dom_sf"/>
</dbReference>
<dbReference type="PROSITE" id="PS50006">
    <property type="entry name" value="FHA_DOMAIN"/>
    <property type="match status" value="1"/>
</dbReference>
<feature type="domain" description="FHA" evidence="3">
    <location>
        <begin position="241"/>
        <end position="291"/>
    </location>
</feature>
<feature type="region of interest" description="Disordered" evidence="2">
    <location>
        <begin position="83"/>
        <end position="198"/>
    </location>
</feature>
<evidence type="ECO:0000259" key="3">
    <source>
        <dbReference type="PROSITE" id="PS50006"/>
    </source>
</evidence>
<dbReference type="Pfam" id="PF00498">
    <property type="entry name" value="FHA"/>
    <property type="match status" value="1"/>
</dbReference>
<dbReference type="AlphaFoldDB" id="A0A345NKZ8"/>
<dbReference type="PANTHER" id="PTHR23308">
    <property type="entry name" value="NUCLEAR INHIBITOR OF PROTEIN PHOSPHATASE-1"/>
    <property type="match status" value="1"/>
</dbReference>
<name>A0A345NKZ8_9MICO</name>
<keyword evidence="5" id="KW-1185">Reference proteome</keyword>
<feature type="compositionally biased region" description="Low complexity" evidence="2">
    <location>
        <begin position="83"/>
        <end position="92"/>
    </location>
</feature>
<dbReference type="InterPro" id="IPR000253">
    <property type="entry name" value="FHA_dom"/>
</dbReference>
<feature type="compositionally biased region" description="Acidic residues" evidence="2">
    <location>
        <begin position="93"/>
        <end position="107"/>
    </location>
</feature>
<gene>
    <name evidence="4" type="ORF">DV701_05840</name>
</gene>
<dbReference type="OrthoDB" id="5111283at2"/>
<keyword evidence="1" id="KW-0597">Phosphoprotein</keyword>
<dbReference type="Proteomes" id="UP000253790">
    <property type="component" value="Chromosome"/>
</dbReference>
<organism evidence="4 5">
    <name type="scientific">Ornithinimicrobium avium</name>
    <dbReference type="NCBI Taxonomy" id="2283195"/>
    <lineage>
        <taxon>Bacteria</taxon>
        <taxon>Bacillati</taxon>
        <taxon>Actinomycetota</taxon>
        <taxon>Actinomycetes</taxon>
        <taxon>Micrococcales</taxon>
        <taxon>Ornithinimicrobiaceae</taxon>
        <taxon>Ornithinimicrobium</taxon>
    </lineage>
</organism>
<dbReference type="CDD" id="cd00060">
    <property type="entry name" value="FHA"/>
    <property type="match status" value="1"/>
</dbReference>
<sequence>MSARCPEGHLSRSLDYCDTCGSPMAGAPASAPAAAVGTAVPQPGAAGTEVDLGPEPQTCPHCGALNVADALFCEACGYDFTTGTPPTGSGPPTEEEPETAQDSEEVGQVEAPDVVGQTEPADEPDEPRDEPEPADTPDQDLPAPDEEPDPRAGAVADEDPQPEAEPGPDVEPALPPQPVPQEDRTSPPQHRARHTPPSRELAQAWVVELWVDPDWYAVQQTAEDIPSPGVPDTVLLTRSNALIGRPSGSLGARPDVDAGVDSAVSRRHAQLTSDGRRWWIEDLGSSNGTFVGTVGEPLPSAPLTPGQRVELDRDDRVYLGAWTRLVLRPATGSEQHGTG</sequence>
<accession>A0A345NKZ8</accession>
<feature type="compositionally biased region" description="Acidic residues" evidence="2">
    <location>
        <begin position="156"/>
        <end position="168"/>
    </location>
</feature>
<dbReference type="SMART" id="SM00240">
    <property type="entry name" value="FHA"/>
    <property type="match status" value="1"/>
</dbReference>
<evidence type="ECO:0000256" key="2">
    <source>
        <dbReference type="SAM" id="MobiDB-lite"/>
    </source>
</evidence>
<dbReference type="Gene3D" id="2.60.200.20">
    <property type="match status" value="1"/>
</dbReference>
<dbReference type="KEGG" id="orn:DV701_05840"/>
<dbReference type="Pfam" id="PF13240">
    <property type="entry name" value="Zn_Ribbon_1"/>
    <property type="match status" value="1"/>
</dbReference>
<dbReference type="EMBL" id="CP031229">
    <property type="protein sequence ID" value="AXH95706.1"/>
    <property type="molecule type" value="Genomic_DNA"/>
</dbReference>
<dbReference type="InterPro" id="IPR026870">
    <property type="entry name" value="Zinc_ribbon_dom"/>
</dbReference>
<evidence type="ECO:0000256" key="1">
    <source>
        <dbReference type="ARBA" id="ARBA00022553"/>
    </source>
</evidence>
<proteinExistence type="predicted"/>
<feature type="compositionally biased region" description="Acidic residues" evidence="2">
    <location>
        <begin position="120"/>
        <end position="148"/>
    </location>
</feature>
<evidence type="ECO:0000313" key="4">
    <source>
        <dbReference type="EMBL" id="AXH95706.1"/>
    </source>
</evidence>
<dbReference type="InterPro" id="IPR050923">
    <property type="entry name" value="Cell_Proc_Reg/RNA_Proc"/>
</dbReference>
<dbReference type="SUPFAM" id="SSF49879">
    <property type="entry name" value="SMAD/FHA domain"/>
    <property type="match status" value="1"/>
</dbReference>